<accession>A0A9P3HKM1</accession>
<feature type="transmembrane region" description="Helical" evidence="7">
    <location>
        <begin position="1013"/>
        <end position="1032"/>
    </location>
</feature>
<dbReference type="PANTHER" id="PTHR46140:SF1">
    <property type="entry name" value="VACUOLAR TRANSPORTER CHAPERONE COMPLEX SUBUNIT 4-RELATED"/>
    <property type="match status" value="1"/>
</dbReference>
<evidence type="ECO:0000256" key="5">
    <source>
        <dbReference type="ARBA" id="ARBA00023136"/>
    </source>
</evidence>
<dbReference type="CDD" id="cd14480">
    <property type="entry name" value="SPX_VTC2_like"/>
    <property type="match status" value="1"/>
</dbReference>
<evidence type="ECO:0000313" key="10">
    <source>
        <dbReference type="Proteomes" id="UP000827284"/>
    </source>
</evidence>
<evidence type="ECO:0000256" key="7">
    <source>
        <dbReference type="SAM" id="Phobius"/>
    </source>
</evidence>
<feature type="compositionally biased region" description="Low complexity" evidence="6">
    <location>
        <begin position="691"/>
        <end position="704"/>
    </location>
</feature>
<dbReference type="AlphaFoldDB" id="A0A9P3HKM1"/>
<dbReference type="InterPro" id="IPR018966">
    <property type="entry name" value="VTC_domain"/>
</dbReference>
<evidence type="ECO:0000256" key="6">
    <source>
        <dbReference type="SAM" id="MobiDB-lite"/>
    </source>
</evidence>
<dbReference type="InterPro" id="IPR004331">
    <property type="entry name" value="SPX_dom"/>
</dbReference>
<name>A0A9P3HKM1_9FUNG</name>
<feature type="region of interest" description="Disordered" evidence="6">
    <location>
        <begin position="321"/>
        <end position="351"/>
    </location>
</feature>
<keyword evidence="10" id="KW-1185">Reference proteome</keyword>
<feature type="transmembrane region" description="Helical" evidence="7">
    <location>
        <begin position="904"/>
        <end position="927"/>
    </location>
</feature>
<dbReference type="Pfam" id="PF09359">
    <property type="entry name" value="VTC"/>
    <property type="match status" value="1"/>
</dbReference>
<comment type="subcellular location">
    <subcellularLocation>
        <location evidence="1">Vacuole membrane</location>
        <topology evidence="1">Multi-pass membrane protein</topology>
    </subcellularLocation>
</comment>
<keyword evidence="2" id="KW-0926">Vacuole</keyword>
<sequence>MKFGTQLKAHRAPHWKYHFVDYDGLKAHLKSRSHEREFTEEDEAQFVNLLKAELDKVASFQALKLGEVQRRTEHCEFTIQQHQIASASTSSTRLSASSEKLTLSSFVVTESEINKITQDLQDLARFQRLNYTAFLKIIKKHDKHSGFPSLRPSFMNAQLKQQPFHKQRFDPLVGRLSTLYNIVRTGTAPAVSKARSIDSSQDEEEEELQMRLKLSQQEHGHGSFKANKTTFWVHPDSLMDLKMLILKYLPLVVYEPTPALNSSHRSTSQLIGCLTSESPVSTIYLDNQDLELYMGQVEHRDRTETVRLRWYGSERKHIWVEHQQKDSVPSSTSSSSGLADAQQEQQDPIVTKHRFQIKSKNVPRLLQGSAKIDKIVDQMRRSGQKTEEEIEQFKQSTERIQSRIHQQGLQPVIQTFFNRTAFQVPGDARVRITIDTDVVMVRERAVSKASPPNSSATEEEGGDLLERPATWAPTRDLKAEEYPFMELGEDDSEQIVRFPYAIMQIRTLTEVPRRKSEGEAEDDDEDERIEAARQAMSWVDRIAQSHLVEMVPHFTKDQHAIATLYESRVGLLPFWLSDMDRDIRKPAMLTGREDSGSNSSQVSSSNDTIQSSTTSATTMSDTGGSSPVSGTGSTASSLSSSSSNPLNIVNSMKGKGKGGLGELLKSSKSKQEQSKRRKSILDNPFQFTQLEASASTSTTSSSSETRVRASPPPSVTFHEEVQDLVAVNRMMIQQQGDTSLDSAFKKKHPHHPKKKPVVSCLKKYGSQSSLTSPLSPLSPAMERGRTSAASSCYGSASSSTQSSPVSESRRPRKKVTFKKSPASIWWDKCTAWVPVVPFKSMLLFSREQEEEEDSVLPSYVGELEQQSRRVLPRTLSNLSSTSTDSTYASEQERKRLQQARRRRLARWFWTGLDGVNISLLFMGLVLALMNLGDGVGLEVASLFLVVSCLCMGSTVWAHLIRMDGAHPDEEDGDEVSSPYNIKTADERTGLLLGSHASQFDHAAHQGQWVRTRLMPTLTFVCLATVVGLNAWVRTRTLVEDIGSD</sequence>
<dbReference type="Pfam" id="PF03105">
    <property type="entry name" value="SPX"/>
    <property type="match status" value="1"/>
</dbReference>
<evidence type="ECO:0000256" key="1">
    <source>
        <dbReference type="ARBA" id="ARBA00004128"/>
    </source>
</evidence>
<evidence type="ECO:0000256" key="2">
    <source>
        <dbReference type="ARBA" id="ARBA00022554"/>
    </source>
</evidence>
<feature type="compositionally biased region" description="Low complexity" evidence="6">
    <location>
        <begin position="766"/>
        <end position="779"/>
    </location>
</feature>
<feature type="region of interest" description="Disordered" evidence="6">
    <location>
        <begin position="589"/>
        <end position="716"/>
    </location>
</feature>
<feature type="compositionally biased region" description="Low complexity" evidence="6">
    <location>
        <begin position="327"/>
        <end position="336"/>
    </location>
</feature>
<gene>
    <name evidence="9" type="ORF">EMPS_10823</name>
</gene>
<protein>
    <recommendedName>
        <fullName evidence="8">SPX domain-containing protein</fullName>
    </recommendedName>
</protein>
<keyword evidence="3 7" id="KW-0812">Transmembrane</keyword>
<keyword evidence="4 7" id="KW-1133">Transmembrane helix</keyword>
<evidence type="ECO:0000256" key="4">
    <source>
        <dbReference type="ARBA" id="ARBA00022989"/>
    </source>
</evidence>
<dbReference type="InterPro" id="IPR042267">
    <property type="entry name" value="VTC_sf"/>
</dbReference>
<proteinExistence type="predicted"/>
<feature type="domain" description="SPX" evidence="8">
    <location>
        <begin position="1"/>
        <end position="155"/>
    </location>
</feature>
<dbReference type="PANTHER" id="PTHR46140">
    <property type="entry name" value="VACUOLAR TRANSPORTER CHAPERONE 1-RELATED"/>
    <property type="match status" value="1"/>
</dbReference>
<dbReference type="PROSITE" id="PS51382">
    <property type="entry name" value="SPX"/>
    <property type="match status" value="1"/>
</dbReference>
<dbReference type="Proteomes" id="UP000827284">
    <property type="component" value="Unassembled WGS sequence"/>
</dbReference>
<dbReference type="GO" id="GO:0006799">
    <property type="term" value="P:polyphosphate biosynthetic process"/>
    <property type="evidence" value="ECO:0007669"/>
    <property type="project" value="UniProtKB-ARBA"/>
</dbReference>
<evidence type="ECO:0000256" key="3">
    <source>
        <dbReference type="ARBA" id="ARBA00022692"/>
    </source>
</evidence>
<feature type="compositionally biased region" description="Low complexity" evidence="6">
    <location>
        <begin position="874"/>
        <end position="886"/>
    </location>
</feature>
<evidence type="ECO:0000259" key="8">
    <source>
        <dbReference type="PROSITE" id="PS51382"/>
    </source>
</evidence>
<feature type="region of interest" description="Disordered" evidence="6">
    <location>
        <begin position="874"/>
        <end position="893"/>
    </location>
</feature>
<keyword evidence="5 7" id="KW-0472">Membrane</keyword>
<feature type="region of interest" description="Disordered" evidence="6">
    <location>
        <begin position="766"/>
        <end position="814"/>
    </location>
</feature>
<dbReference type="Gene3D" id="3.20.100.30">
    <property type="entry name" value="VTC, catalytic tunnel domain"/>
    <property type="match status" value="1"/>
</dbReference>
<feature type="compositionally biased region" description="Low complexity" evidence="6">
    <location>
        <begin position="787"/>
        <end position="806"/>
    </location>
</feature>
<dbReference type="OrthoDB" id="6493944at2759"/>
<feature type="compositionally biased region" description="Low complexity" evidence="6">
    <location>
        <begin position="596"/>
        <end position="643"/>
    </location>
</feature>
<dbReference type="InterPro" id="IPR051572">
    <property type="entry name" value="VTC_Complex_Subunit"/>
</dbReference>
<comment type="caution">
    <text evidence="9">The sequence shown here is derived from an EMBL/GenBank/DDBJ whole genome shotgun (WGS) entry which is preliminary data.</text>
</comment>
<dbReference type="GO" id="GO:0005774">
    <property type="term" value="C:vacuolar membrane"/>
    <property type="evidence" value="ECO:0007669"/>
    <property type="project" value="UniProtKB-SubCell"/>
</dbReference>
<dbReference type="EMBL" id="BQFW01000015">
    <property type="protein sequence ID" value="GJJ78464.1"/>
    <property type="molecule type" value="Genomic_DNA"/>
</dbReference>
<reference evidence="9" key="2">
    <citation type="journal article" date="2022" name="Microbiol. Resour. Announc.">
        <title>Whole-Genome Sequence of Entomortierella parvispora E1425, a Mucoromycotan Fungus Associated with Burkholderiaceae-Related Endosymbiotic Bacteria.</title>
        <authorList>
            <person name="Herlambang A."/>
            <person name="Guo Y."/>
            <person name="Takashima Y."/>
            <person name="Narisawa K."/>
            <person name="Ohta H."/>
            <person name="Nishizawa T."/>
        </authorList>
    </citation>
    <scope>NUCLEOTIDE SEQUENCE</scope>
    <source>
        <strain evidence="9">E1425</strain>
    </source>
</reference>
<evidence type="ECO:0000313" key="9">
    <source>
        <dbReference type="EMBL" id="GJJ78464.1"/>
    </source>
</evidence>
<organism evidence="9 10">
    <name type="scientific">Entomortierella parvispora</name>
    <dbReference type="NCBI Taxonomy" id="205924"/>
    <lineage>
        <taxon>Eukaryota</taxon>
        <taxon>Fungi</taxon>
        <taxon>Fungi incertae sedis</taxon>
        <taxon>Mucoromycota</taxon>
        <taxon>Mortierellomycotina</taxon>
        <taxon>Mortierellomycetes</taxon>
        <taxon>Mortierellales</taxon>
        <taxon>Mortierellaceae</taxon>
        <taxon>Entomortierella</taxon>
    </lineage>
</organism>
<feature type="transmembrane region" description="Helical" evidence="7">
    <location>
        <begin position="939"/>
        <end position="959"/>
    </location>
</feature>
<reference evidence="9" key="1">
    <citation type="submission" date="2021-11" db="EMBL/GenBank/DDBJ databases">
        <authorList>
            <person name="Herlambang A."/>
            <person name="Guo Y."/>
            <person name="Takashima Y."/>
            <person name="Nishizawa T."/>
        </authorList>
    </citation>
    <scope>NUCLEOTIDE SEQUENCE</scope>
    <source>
        <strain evidence="9">E1425</strain>
    </source>
</reference>